<evidence type="ECO:0000313" key="12">
    <source>
        <dbReference type="Proteomes" id="UP000799439"/>
    </source>
</evidence>
<dbReference type="GO" id="GO:0005524">
    <property type="term" value="F:ATP binding"/>
    <property type="evidence" value="ECO:0007669"/>
    <property type="project" value="UniProtKB-KW"/>
</dbReference>
<comment type="catalytic activity">
    <reaction evidence="1 10">
        <text>1D-myo-inositol 1,3,4,5,6-pentakisphosphate + ATP = 1D-myo-inositol hexakisphosphate + ADP + H(+)</text>
        <dbReference type="Rhea" id="RHEA:20313"/>
        <dbReference type="ChEBI" id="CHEBI:15378"/>
        <dbReference type="ChEBI" id="CHEBI:30616"/>
        <dbReference type="ChEBI" id="CHEBI:57733"/>
        <dbReference type="ChEBI" id="CHEBI:58130"/>
        <dbReference type="ChEBI" id="CHEBI:456216"/>
        <dbReference type="EC" id="2.7.1.158"/>
    </reaction>
</comment>
<comment type="caution">
    <text evidence="11">The sequence shown here is derived from an EMBL/GenBank/DDBJ whole genome shotgun (WGS) entry which is preliminary data.</text>
</comment>
<dbReference type="PANTHER" id="PTHR14456:SF2">
    <property type="entry name" value="INOSITOL-PENTAKISPHOSPHATE 2-KINASE"/>
    <property type="match status" value="1"/>
</dbReference>
<evidence type="ECO:0000256" key="7">
    <source>
        <dbReference type="ARBA" id="ARBA00022741"/>
    </source>
</evidence>
<keyword evidence="6 10" id="KW-0808">Transferase</keyword>
<keyword evidence="9 10" id="KW-0067">ATP-binding</keyword>
<dbReference type="InterPro" id="IPR009286">
    <property type="entry name" value="Ins_P5_2-kin"/>
</dbReference>
<accession>A0A9P4MHI9</accession>
<dbReference type="Proteomes" id="UP000799439">
    <property type="component" value="Unassembled WGS sequence"/>
</dbReference>
<comment type="similarity">
    <text evidence="3">Belongs to the IPK1 type 1 family.</text>
</comment>
<proteinExistence type="inferred from homology"/>
<dbReference type="GO" id="GO:0035299">
    <property type="term" value="F:inositol-1,3,4,5,6-pentakisphosphate 2-kinase activity"/>
    <property type="evidence" value="ECO:0007669"/>
    <property type="project" value="UniProtKB-EC"/>
</dbReference>
<comment type="function">
    <text evidence="10">Phosphorylates Ins(1,3,4,5,6)P5 at position 2 to form Ins(1,2,3,4,5,6)P6 (InsP6 or phytate).</text>
</comment>
<evidence type="ECO:0000256" key="5">
    <source>
        <dbReference type="ARBA" id="ARBA00014846"/>
    </source>
</evidence>
<gene>
    <name evidence="11" type="ORF">K461DRAFT_102625</name>
</gene>
<evidence type="ECO:0000256" key="9">
    <source>
        <dbReference type="ARBA" id="ARBA00022840"/>
    </source>
</evidence>
<protein>
    <recommendedName>
        <fullName evidence="5 10">Inositol-pentakisphosphate 2-kinase</fullName>
        <ecNumber evidence="4 10">2.7.1.158</ecNumber>
    </recommendedName>
</protein>
<evidence type="ECO:0000256" key="6">
    <source>
        <dbReference type="ARBA" id="ARBA00022679"/>
    </source>
</evidence>
<comment type="domain">
    <text evidence="10">The EXKPK motif is conserved in inositol-pentakisphosphate 2-kinases of both family 1 and 2.</text>
</comment>
<dbReference type="AlphaFoldDB" id="A0A9P4MHI9"/>
<dbReference type="GO" id="GO:0032958">
    <property type="term" value="P:inositol phosphate biosynthetic process"/>
    <property type="evidence" value="ECO:0007669"/>
    <property type="project" value="TreeGrafter"/>
</dbReference>
<dbReference type="EC" id="2.7.1.158" evidence="4 10"/>
<dbReference type="GO" id="GO:0005634">
    <property type="term" value="C:nucleus"/>
    <property type="evidence" value="ECO:0007669"/>
    <property type="project" value="TreeGrafter"/>
</dbReference>
<evidence type="ECO:0000256" key="1">
    <source>
        <dbReference type="ARBA" id="ARBA00001774"/>
    </source>
</evidence>
<comment type="function">
    <text evidence="2">Has kinase activity and phosphorylates inositol-1,3,4,5,6-pentakisphosphate (Ins(1,3,4,5,6)P5) to produce 1,2,3,4,5,6-hexakisphosphate (InsP6), also known as phytate.</text>
</comment>
<dbReference type="PANTHER" id="PTHR14456">
    <property type="entry name" value="INOSITOL POLYPHOSPHATE KINASE 1"/>
    <property type="match status" value="1"/>
</dbReference>
<organism evidence="11 12">
    <name type="scientific">Myriangium duriaei CBS 260.36</name>
    <dbReference type="NCBI Taxonomy" id="1168546"/>
    <lineage>
        <taxon>Eukaryota</taxon>
        <taxon>Fungi</taxon>
        <taxon>Dikarya</taxon>
        <taxon>Ascomycota</taxon>
        <taxon>Pezizomycotina</taxon>
        <taxon>Dothideomycetes</taxon>
        <taxon>Dothideomycetidae</taxon>
        <taxon>Myriangiales</taxon>
        <taxon>Myriangiaceae</taxon>
        <taxon>Myriangium</taxon>
    </lineage>
</organism>
<dbReference type="Pfam" id="PF06090">
    <property type="entry name" value="Ins_P5_2-kin"/>
    <property type="match status" value="1"/>
</dbReference>
<reference evidence="11" key="1">
    <citation type="journal article" date="2020" name="Stud. Mycol.">
        <title>101 Dothideomycetes genomes: a test case for predicting lifestyles and emergence of pathogens.</title>
        <authorList>
            <person name="Haridas S."/>
            <person name="Albert R."/>
            <person name="Binder M."/>
            <person name="Bloem J."/>
            <person name="Labutti K."/>
            <person name="Salamov A."/>
            <person name="Andreopoulos B."/>
            <person name="Baker S."/>
            <person name="Barry K."/>
            <person name="Bills G."/>
            <person name="Bluhm B."/>
            <person name="Cannon C."/>
            <person name="Castanera R."/>
            <person name="Culley D."/>
            <person name="Daum C."/>
            <person name="Ezra D."/>
            <person name="Gonzalez J."/>
            <person name="Henrissat B."/>
            <person name="Kuo A."/>
            <person name="Liang C."/>
            <person name="Lipzen A."/>
            <person name="Lutzoni F."/>
            <person name="Magnuson J."/>
            <person name="Mondo S."/>
            <person name="Nolan M."/>
            <person name="Ohm R."/>
            <person name="Pangilinan J."/>
            <person name="Park H.-J."/>
            <person name="Ramirez L."/>
            <person name="Alfaro M."/>
            <person name="Sun H."/>
            <person name="Tritt A."/>
            <person name="Yoshinaga Y."/>
            <person name="Zwiers L.-H."/>
            <person name="Turgeon B."/>
            <person name="Goodwin S."/>
            <person name="Spatafora J."/>
            <person name="Crous P."/>
            <person name="Grigoriev I."/>
        </authorList>
    </citation>
    <scope>NUCLEOTIDE SEQUENCE</scope>
    <source>
        <strain evidence="11">CBS 260.36</strain>
    </source>
</reference>
<keyword evidence="7 10" id="KW-0547">Nucleotide-binding</keyword>
<dbReference type="InterPro" id="IPR043001">
    <property type="entry name" value="IP5_2-K_N_lobe"/>
</dbReference>
<keyword evidence="8 10" id="KW-0418">Kinase</keyword>
<name>A0A9P4MHI9_9PEZI</name>
<sequence>MITAVAIVKHDGIHLRKDFDPNHKDCTLPIILEYLAEGAANVVLRLVPFGAASKLKVTPPGLQHKLLRIRKDKPFLASVAAQYTHLTFTIAPLFPPENLVQHILVTIDVSLLTAINDELSTLRPDRPPRHVQDTITTAEPNALLVTDMSGLGTQIALEFKPKWLLPSPNAPAASKRCRTCALRAMRLAEGKFPPERAGSAFCPLALMGKDDKARLRAAEAILVANGCEWFLDGAGPFAAVLGREVAPVLKRLEELQRRLDTKGVMEVVEEPSVKLLLAMTLRDCAVFVRVQKSFLTDPVEVRLADLDTKMPHPDKVGKWRGTEERLIQGGWYENTEEVRVQEQVCVLACQELAD</sequence>
<evidence type="ECO:0000256" key="4">
    <source>
        <dbReference type="ARBA" id="ARBA00012023"/>
    </source>
</evidence>
<keyword evidence="12" id="KW-1185">Reference proteome</keyword>
<evidence type="ECO:0000256" key="2">
    <source>
        <dbReference type="ARBA" id="ARBA00003979"/>
    </source>
</evidence>
<evidence type="ECO:0000256" key="8">
    <source>
        <dbReference type="ARBA" id="ARBA00022777"/>
    </source>
</evidence>
<dbReference type="OrthoDB" id="272370at2759"/>
<dbReference type="EMBL" id="ML996083">
    <property type="protein sequence ID" value="KAF2154815.1"/>
    <property type="molecule type" value="Genomic_DNA"/>
</dbReference>
<evidence type="ECO:0000313" key="11">
    <source>
        <dbReference type="EMBL" id="KAF2154815.1"/>
    </source>
</evidence>
<dbReference type="Gene3D" id="3.30.200.110">
    <property type="entry name" value="Inositol-pentakisphosphate 2-kinase, N-lobe"/>
    <property type="match status" value="1"/>
</dbReference>
<evidence type="ECO:0000256" key="3">
    <source>
        <dbReference type="ARBA" id="ARBA00008305"/>
    </source>
</evidence>
<evidence type="ECO:0000256" key="10">
    <source>
        <dbReference type="RuleBase" id="RU364126"/>
    </source>
</evidence>